<evidence type="ECO:0000313" key="4">
    <source>
        <dbReference type="Proteomes" id="UP000602510"/>
    </source>
</evidence>
<dbReference type="EMBL" id="JAACNO010000759">
    <property type="protein sequence ID" value="KAF4145191.1"/>
    <property type="molecule type" value="Genomic_DNA"/>
</dbReference>
<feature type="compositionally biased region" description="Polar residues" evidence="1">
    <location>
        <begin position="380"/>
        <end position="401"/>
    </location>
</feature>
<protein>
    <submittedName>
        <fullName evidence="2">Uncharacterized protein</fullName>
    </submittedName>
</protein>
<dbReference type="Proteomes" id="UP000602510">
    <property type="component" value="Unassembled WGS sequence"/>
</dbReference>
<feature type="region of interest" description="Disordered" evidence="1">
    <location>
        <begin position="94"/>
        <end position="145"/>
    </location>
</feature>
<organism evidence="2 4">
    <name type="scientific">Phytophthora infestans</name>
    <name type="common">Potato late blight agent</name>
    <name type="synonym">Botrytis infestans</name>
    <dbReference type="NCBI Taxonomy" id="4787"/>
    <lineage>
        <taxon>Eukaryota</taxon>
        <taxon>Sar</taxon>
        <taxon>Stramenopiles</taxon>
        <taxon>Oomycota</taxon>
        <taxon>Peronosporomycetes</taxon>
        <taxon>Peronosporales</taxon>
        <taxon>Peronosporaceae</taxon>
        <taxon>Phytophthora</taxon>
    </lineage>
</organism>
<gene>
    <name evidence="2" type="ORF">GN244_ATG06866</name>
    <name evidence="3" type="ORF">GN958_ATG05663</name>
</gene>
<keyword evidence="4" id="KW-1185">Reference proteome</keyword>
<dbReference type="EMBL" id="WSZM01000135">
    <property type="protein sequence ID" value="KAF4040824.1"/>
    <property type="molecule type" value="Genomic_DNA"/>
</dbReference>
<dbReference type="AlphaFoldDB" id="A0A833T196"/>
<evidence type="ECO:0000313" key="2">
    <source>
        <dbReference type="EMBL" id="KAF4040824.1"/>
    </source>
</evidence>
<name>A0A833T196_PHYIN</name>
<evidence type="ECO:0000256" key="1">
    <source>
        <dbReference type="SAM" id="MobiDB-lite"/>
    </source>
</evidence>
<dbReference type="Proteomes" id="UP000704712">
    <property type="component" value="Unassembled WGS sequence"/>
</dbReference>
<comment type="caution">
    <text evidence="2">The sequence shown here is derived from an EMBL/GenBank/DDBJ whole genome shotgun (WGS) entry which is preliminary data.</text>
</comment>
<accession>A0A833T196</accession>
<evidence type="ECO:0000313" key="3">
    <source>
        <dbReference type="EMBL" id="KAF4145191.1"/>
    </source>
</evidence>
<feature type="region of interest" description="Disordered" evidence="1">
    <location>
        <begin position="380"/>
        <end position="476"/>
    </location>
</feature>
<proteinExistence type="predicted"/>
<reference evidence="2" key="1">
    <citation type="submission" date="2020-04" db="EMBL/GenBank/DDBJ databases">
        <title>Hybrid Assembly of Korean Phytophthora infestans isolates.</title>
        <authorList>
            <person name="Prokchorchik M."/>
            <person name="Lee Y."/>
            <person name="Seo J."/>
            <person name="Cho J.-H."/>
            <person name="Park Y.-E."/>
            <person name="Jang D.-C."/>
            <person name="Im J.-S."/>
            <person name="Choi J.-G."/>
            <person name="Park H.-J."/>
            <person name="Lee G.-B."/>
            <person name="Lee Y.-G."/>
            <person name="Hong S.-Y."/>
            <person name="Cho K."/>
            <person name="Sohn K.H."/>
        </authorList>
    </citation>
    <scope>NUCLEOTIDE SEQUENCE</scope>
    <source>
        <strain evidence="2">KR_1_A1</strain>
        <strain evidence="3">KR_2_A2</strain>
    </source>
</reference>
<feature type="compositionally biased region" description="Low complexity" evidence="1">
    <location>
        <begin position="425"/>
        <end position="434"/>
    </location>
</feature>
<sequence length="476" mass="51858">MDAILQLAQLSHQELEAHSRESMKTQLAVMQRALKDAVEAAKLAAEVQLISRKLSIKLFNEGSELSSALLSSSLLRDELVQSLEQLMTLSLATSGESSRALPAKSPSPPQETSSSIDTTAQKKRKSNSPTAGGTSTKKRKSLPSAIAKCSEAPAMLSEVEKKPKSAAGLTKALEAGRSLTEELAKKKKGTDRVPGLKMLVQHFNNAHKNLDPNVIVDQIEALDTLNVMAGMAIGIMQQGDPQMKRHWVQKFRDNIADIQEQFPDSAGSFNGHANSLSKIISSFPLTVKEGQQLRTRLRKALEEVKGWEEGQYKIAAVNQNIALVAEAFESTCPNWTAQTDKTIGKLTALLLYRMSAFKDNKEQAKRKRKLQAWLEIMEQEPQTLSPSKGNPSVSDASTDNASKTVKKKKVISEKTSGKPTPPKAKTPAKAPAKTSQNHGKQPQPNNTGLSSEQPSPNASDTEPTQVELRVKEEVTE</sequence>
<feature type="compositionally biased region" description="Polar residues" evidence="1">
    <location>
        <begin position="110"/>
        <end position="119"/>
    </location>
</feature>
<feature type="compositionally biased region" description="Polar residues" evidence="1">
    <location>
        <begin position="435"/>
        <end position="464"/>
    </location>
</feature>